<evidence type="ECO:0000256" key="8">
    <source>
        <dbReference type="ARBA" id="ARBA00022840"/>
    </source>
</evidence>
<feature type="domain" description="HAMP" evidence="13">
    <location>
        <begin position="188"/>
        <end position="240"/>
    </location>
</feature>
<dbReference type="Gene3D" id="6.10.340.10">
    <property type="match status" value="1"/>
</dbReference>
<dbReference type="FunFam" id="1.10.287.130:FF:000001">
    <property type="entry name" value="Two-component sensor histidine kinase"/>
    <property type="match status" value="1"/>
</dbReference>
<evidence type="ECO:0000256" key="6">
    <source>
        <dbReference type="ARBA" id="ARBA00022741"/>
    </source>
</evidence>
<evidence type="ECO:0000256" key="10">
    <source>
        <dbReference type="ARBA" id="ARBA00023136"/>
    </source>
</evidence>
<dbReference type="InterPro" id="IPR005467">
    <property type="entry name" value="His_kinase_dom"/>
</dbReference>
<comment type="catalytic activity">
    <reaction evidence="1">
        <text>ATP + protein L-histidine = ADP + protein N-phospho-L-histidine.</text>
        <dbReference type="EC" id="2.7.13.3"/>
    </reaction>
</comment>
<evidence type="ECO:0000259" key="13">
    <source>
        <dbReference type="PROSITE" id="PS50885"/>
    </source>
</evidence>
<feature type="transmembrane region" description="Helical" evidence="11">
    <location>
        <begin position="7"/>
        <end position="29"/>
    </location>
</feature>
<comment type="caution">
    <text evidence="14">The sequence shown here is derived from an EMBL/GenBank/DDBJ whole genome shotgun (WGS) entry which is preliminary data.</text>
</comment>
<organism evidence="14 15">
    <name type="scientific">Finegoldia magna</name>
    <name type="common">Peptostreptococcus magnus</name>
    <dbReference type="NCBI Taxonomy" id="1260"/>
    <lineage>
        <taxon>Bacteria</taxon>
        <taxon>Bacillati</taxon>
        <taxon>Bacillota</taxon>
        <taxon>Tissierellia</taxon>
        <taxon>Tissierellales</taxon>
        <taxon>Peptoniphilaceae</taxon>
        <taxon>Finegoldia</taxon>
    </lineage>
</organism>
<evidence type="ECO:0000256" key="5">
    <source>
        <dbReference type="ARBA" id="ARBA00022679"/>
    </source>
</evidence>
<dbReference type="AlphaFoldDB" id="A0A233V6K2"/>
<keyword evidence="11" id="KW-1133">Transmembrane helix</keyword>
<evidence type="ECO:0000256" key="4">
    <source>
        <dbReference type="ARBA" id="ARBA00022553"/>
    </source>
</evidence>
<dbReference type="SMART" id="SM00387">
    <property type="entry name" value="HATPase_c"/>
    <property type="match status" value="1"/>
</dbReference>
<keyword evidence="7 14" id="KW-0418">Kinase</keyword>
<dbReference type="GO" id="GO:0000156">
    <property type="term" value="F:phosphorelay response regulator activity"/>
    <property type="evidence" value="ECO:0007669"/>
    <property type="project" value="TreeGrafter"/>
</dbReference>
<dbReference type="CDD" id="cd06225">
    <property type="entry name" value="HAMP"/>
    <property type="match status" value="1"/>
</dbReference>
<evidence type="ECO:0000313" key="15">
    <source>
        <dbReference type="Proteomes" id="UP000215413"/>
    </source>
</evidence>
<reference evidence="15" key="1">
    <citation type="submission" date="2017-04" db="EMBL/GenBank/DDBJ databases">
        <title>Finegoldia magna isolated from orthopedic joint implant-associated infections.</title>
        <authorList>
            <person name="Bjorklund S."/>
            <person name="Bruggemann H."/>
            <person name="Jensen A."/>
            <person name="Hellmark B."/>
            <person name="Soderquist B."/>
        </authorList>
    </citation>
    <scope>NUCLEOTIDE SEQUENCE [LARGE SCALE GENOMIC DNA]</scope>
    <source>
        <strain evidence="15">CCUG 54800</strain>
    </source>
</reference>
<evidence type="ECO:0000256" key="3">
    <source>
        <dbReference type="ARBA" id="ARBA00012438"/>
    </source>
</evidence>
<dbReference type="GO" id="GO:0007234">
    <property type="term" value="P:osmosensory signaling via phosphorelay pathway"/>
    <property type="evidence" value="ECO:0007669"/>
    <property type="project" value="TreeGrafter"/>
</dbReference>
<comment type="subcellular location">
    <subcellularLocation>
        <location evidence="2">Membrane</location>
    </subcellularLocation>
</comment>
<dbReference type="SMART" id="SM00388">
    <property type="entry name" value="HisKA"/>
    <property type="match status" value="1"/>
</dbReference>
<dbReference type="EMBL" id="NDYC01000018">
    <property type="protein sequence ID" value="OXZ28008.1"/>
    <property type="molecule type" value="Genomic_DNA"/>
</dbReference>
<dbReference type="GO" id="GO:0030295">
    <property type="term" value="F:protein kinase activator activity"/>
    <property type="evidence" value="ECO:0007669"/>
    <property type="project" value="TreeGrafter"/>
</dbReference>
<feature type="transmembrane region" description="Helical" evidence="11">
    <location>
        <begin position="166"/>
        <end position="186"/>
    </location>
</feature>
<accession>A0A233V6K2</accession>
<dbReference type="CDD" id="cd00075">
    <property type="entry name" value="HATPase"/>
    <property type="match status" value="1"/>
</dbReference>
<keyword evidence="6" id="KW-0547">Nucleotide-binding</keyword>
<dbReference type="InterPro" id="IPR036097">
    <property type="entry name" value="HisK_dim/P_sf"/>
</dbReference>
<dbReference type="PROSITE" id="PS50885">
    <property type="entry name" value="HAMP"/>
    <property type="match status" value="1"/>
</dbReference>
<dbReference type="EC" id="2.7.13.3" evidence="3"/>
<dbReference type="Pfam" id="PF00512">
    <property type="entry name" value="HisKA"/>
    <property type="match status" value="1"/>
</dbReference>
<evidence type="ECO:0000256" key="1">
    <source>
        <dbReference type="ARBA" id="ARBA00000085"/>
    </source>
</evidence>
<dbReference type="SUPFAM" id="SSF47384">
    <property type="entry name" value="Homodimeric domain of signal transducing histidine kinase"/>
    <property type="match status" value="1"/>
</dbReference>
<gene>
    <name evidence="14" type="ORF">B9N49_03475</name>
</gene>
<dbReference type="PANTHER" id="PTHR42878">
    <property type="entry name" value="TWO-COMPONENT HISTIDINE KINASE"/>
    <property type="match status" value="1"/>
</dbReference>
<name>A0A233V6K2_FINMA</name>
<dbReference type="InterPro" id="IPR003660">
    <property type="entry name" value="HAMP_dom"/>
</dbReference>
<dbReference type="GO" id="GO:0016020">
    <property type="term" value="C:membrane"/>
    <property type="evidence" value="ECO:0007669"/>
    <property type="project" value="UniProtKB-SubCell"/>
</dbReference>
<dbReference type="InterPro" id="IPR004358">
    <property type="entry name" value="Sig_transdc_His_kin-like_C"/>
</dbReference>
<evidence type="ECO:0000256" key="9">
    <source>
        <dbReference type="ARBA" id="ARBA00023012"/>
    </source>
</evidence>
<dbReference type="SUPFAM" id="SSF158472">
    <property type="entry name" value="HAMP domain-like"/>
    <property type="match status" value="1"/>
</dbReference>
<dbReference type="InterPro" id="IPR003594">
    <property type="entry name" value="HATPase_dom"/>
</dbReference>
<proteinExistence type="predicted"/>
<keyword evidence="9" id="KW-0902">Two-component regulatory system</keyword>
<evidence type="ECO:0000256" key="7">
    <source>
        <dbReference type="ARBA" id="ARBA00022777"/>
    </source>
</evidence>
<evidence type="ECO:0000256" key="2">
    <source>
        <dbReference type="ARBA" id="ARBA00004370"/>
    </source>
</evidence>
<protein>
    <recommendedName>
        <fullName evidence="3">histidine kinase</fullName>
        <ecNumber evidence="3">2.7.13.3</ecNumber>
    </recommendedName>
</protein>
<keyword evidence="11" id="KW-0812">Transmembrane</keyword>
<dbReference type="InterPro" id="IPR050351">
    <property type="entry name" value="BphY/WalK/GraS-like"/>
</dbReference>
<keyword evidence="8" id="KW-0067">ATP-binding</keyword>
<keyword evidence="10 11" id="KW-0472">Membrane</keyword>
<feature type="domain" description="Histidine kinase" evidence="12">
    <location>
        <begin position="248"/>
        <end position="461"/>
    </location>
</feature>
<evidence type="ECO:0000259" key="12">
    <source>
        <dbReference type="PROSITE" id="PS50109"/>
    </source>
</evidence>
<dbReference type="InterPro" id="IPR036890">
    <property type="entry name" value="HATPase_C_sf"/>
</dbReference>
<dbReference type="PROSITE" id="PS50109">
    <property type="entry name" value="HIS_KIN"/>
    <property type="match status" value="1"/>
</dbReference>
<dbReference type="SMART" id="SM00304">
    <property type="entry name" value="HAMP"/>
    <property type="match status" value="1"/>
</dbReference>
<dbReference type="Pfam" id="PF02518">
    <property type="entry name" value="HATPase_c"/>
    <property type="match status" value="1"/>
</dbReference>
<dbReference type="Gene3D" id="1.10.287.130">
    <property type="match status" value="1"/>
</dbReference>
<keyword evidence="5" id="KW-0808">Transferase</keyword>
<dbReference type="CDD" id="cd00082">
    <property type="entry name" value="HisKA"/>
    <property type="match status" value="1"/>
</dbReference>
<dbReference type="PANTHER" id="PTHR42878:SF7">
    <property type="entry name" value="SENSOR HISTIDINE KINASE GLRK"/>
    <property type="match status" value="1"/>
</dbReference>
<dbReference type="SUPFAM" id="SSF55874">
    <property type="entry name" value="ATPase domain of HSP90 chaperone/DNA topoisomerase II/histidine kinase"/>
    <property type="match status" value="1"/>
</dbReference>
<evidence type="ECO:0000313" key="14">
    <source>
        <dbReference type="EMBL" id="OXZ28008.1"/>
    </source>
</evidence>
<dbReference type="PRINTS" id="PR00344">
    <property type="entry name" value="BCTRLSENSOR"/>
</dbReference>
<dbReference type="GO" id="GO:0000155">
    <property type="term" value="F:phosphorelay sensor kinase activity"/>
    <property type="evidence" value="ECO:0007669"/>
    <property type="project" value="InterPro"/>
</dbReference>
<sequence>MSIKNKIMYSFVFLTSITAIILVIFSIYATKFYYYSTMEGVLNNEIRYSTNLYSSYMADYELDEVIAEDKNQFYRQTDCQVQILDNNQVVVFDSIASPNLGEKIETSDVVSAINGQSGRYTGKVSYSDSNIISVSVPLESRGKQVGVLRYISSLKEIDRAIRVKSVSFALFGFLVILFSILLSKILTKSIIKPINSLAKTAERMAKGDMEVRAKENDTDEIGRLGMTLNLLTDNINKKEQLKNEFISSVSHELRTPLTSIKGWAKTLKYDPSDLETTTMGIDIIDSECDRLTNMVEELLDFSRFTSGRISIIKRKQNLIELAEHIKNQLLPKVRSKGIDLILNYESPELIATFDEDRIKQVFINILDNAIKFTPEKGTIIINIEKTEKFAEVSIIDTGIGISFEEIELVTGKFYKGSNSNSHVGLGLSICEEIVKLHKGELMIKSKLDEGTTVSFTLPLGDDENEKNN</sequence>
<dbReference type="InterPro" id="IPR003661">
    <property type="entry name" value="HisK_dim/P_dom"/>
</dbReference>
<dbReference type="Pfam" id="PF00672">
    <property type="entry name" value="HAMP"/>
    <property type="match status" value="1"/>
</dbReference>
<dbReference type="Gene3D" id="3.30.565.10">
    <property type="entry name" value="Histidine kinase-like ATPase, C-terminal domain"/>
    <property type="match status" value="1"/>
</dbReference>
<keyword evidence="4" id="KW-0597">Phosphoprotein</keyword>
<dbReference type="FunFam" id="3.30.565.10:FF:000006">
    <property type="entry name" value="Sensor histidine kinase WalK"/>
    <property type="match status" value="1"/>
</dbReference>
<evidence type="ECO:0000256" key="11">
    <source>
        <dbReference type="SAM" id="Phobius"/>
    </source>
</evidence>
<dbReference type="Proteomes" id="UP000215413">
    <property type="component" value="Unassembled WGS sequence"/>
</dbReference>